<accession>A0A6B0YYP3</accession>
<sequence>MNTVTLTPTEARRLAVSVQCLAGPRPQAGKAGIIDLLRRINCLQIDPIRAVERTQLLVLWSRIGAFDPSWLDDLQRERVIIEGDAHQASYVLTEDYHLFRRWIGSLFKRTGDGMERARAWMEANETLRAAIVERLGQEGPLTATVFNDLEAVPWYPSRWFSGKPASMMMSLLSWQGVVMPVGRKGNQRLWQLRDVWLPEWAEQPLPQEEEVVGLACQRSLKALGVAGPRQISRHFIRGKYPNLARRLAELAAEGTVLPAQIVGEEGPWDGEWYIHRETVPLLESVRDGAWAPRTVFLSPFDNLICDRERTEQFFDFYYRIEIYVPKAKREYGYYVLPLLHGDRFIGRMDSQIERKTGIYRIHAFYEEEGARVDAPARAAAAGSLLELARFIGAKRVELGERIPAPWRDVLEKEVNQGL</sequence>
<comment type="caution">
    <text evidence="1">The sequence shown here is derived from an EMBL/GenBank/DDBJ whole genome shotgun (WGS) entry which is preliminary data.</text>
</comment>
<evidence type="ECO:0000313" key="1">
    <source>
        <dbReference type="EMBL" id="MXY95099.1"/>
    </source>
</evidence>
<protein>
    <submittedName>
        <fullName evidence="1">Winged helix-turn-helix domain-containing protein</fullName>
    </submittedName>
</protein>
<dbReference type="PANTHER" id="PTHR30528">
    <property type="entry name" value="CYTOPLASMIC PROTEIN"/>
    <property type="match status" value="1"/>
</dbReference>
<organism evidence="1">
    <name type="scientific">Caldilineaceae bacterium SB0664_bin_27</name>
    <dbReference type="NCBI Taxonomy" id="2605260"/>
    <lineage>
        <taxon>Bacteria</taxon>
        <taxon>Bacillati</taxon>
        <taxon>Chloroflexota</taxon>
        <taxon>Caldilineae</taxon>
        <taxon>Caldilineales</taxon>
        <taxon>Caldilineaceae</taxon>
    </lineage>
</organism>
<dbReference type="EMBL" id="VXRG01000135">
    <property type="protein sequence ID" value="MXY95099.1"/>
    <property type="molecule type" value="Genomic_DNA"/>
</dbReference>
<dbReference type="InterPro" id="IPR009351">
    <property type="entry name" value="AlkZ-like"/>
</dbReference>
<dbReference type="AlphaFoldDB" id="A0A6B0YYP3"/>
<dbReference type="Pfam" id="PF06224">
    <property type="entry name" value="AlkZ-like"/>
    <property type="match status" value="1"/>
</dbReference>
<proteinExistence type="predicted"/>
<name>A0A6B0YYP3_9CHLR</name>
<dbReference type="PANTHER" id="PTHR30528:SF0">
    <property type="entry name" value="CYTOPLASMIC PROTEIN"/>
    <property type="match status" value="1"/>
</dbReference>
<gene>
    <name evidence="1" type="ORF">F4Y42_16785</name>
</gene>
<reference evidence="1" key="1">
    <citation type="submission" date="2019-09" db="EMBL/GenBank/DDBJ databases">
        <title>Characterisation of the sponge microbiome using genome-centric metagenomics.</title>
        <authorList>
            <person name="Engelberts J.P."/>
            <person name="Robbins S.J."/>
            <person name="De Goeij J.M."/>
            <person name="Aranda M."/>
            <person name="Bell S.C."/>
            <person name="Webster N.S."/>
        </authorList>
    </citation>
    <scope>NUCLEOTIDE SEQUENCE</scope>
    <source>
        <strain evidence="1">SB0664_bin_27</strain>
    </source>
</reference>